<protein>
    <submittedName>
        <fullName evidence="3">Acyl CoA binding protein-domain-containing protein</fullName>
    </submittedName>
</protein>
<dbReference type="PANTHER" id="PTHR23310">
    <property type="entry name" value="ACYL-COA-BINDING PROTEIN, ACBP"/>
    <property type="match status" value="1"/>
</dbReference>
<dbReference type="InterPro" id="IPR000582">
    <property type="entry name" value="Acyl-CoA-binding_protein"/>
</dbReference>
<evidence type="ECO:0000313" key="3">
    <source>
        <dbReference type="EMBL" id="KAI9255738.1"/>
    </source>
</evidence>
<dbReference type="GO" id="GO:0000062">
    <property type="term" value="F:fatty-acyl-CoA binding"/>
    <property type="evidence" value="ECO:0007669"/>
    <property type="project" value="InterPro"/>
</dbReference>
<dbReference type="InterPro" id="IPR014352">
    <property type="entry name" value="FERM/acyl-CoA-bd_prot_sf"/>
</dbReference>
<dbReference type="InterPro" id="IPR022408">
    <property type="entry name" value="Acyl-CoA-binding_prot_CS"/>
</dbReference>
<proteinExistence type="predicted"/>
<dbReference type="AlphaFoldDB" id="A0AAD5K8I4"/>
<dbReference type="SUPFAM" id="SSF47027">
    <property type="entry name" value="Acyl-CoA binding protein"/>
    <property type="match status" value="1"/>
</dbReference>
<dbReference type="Pfam" id="PF00887">
    <property type="entry name" value="ACBP"/>
    <property type="match status" value="1"/>
</dbReference>
<dbReference type="Proteomes" id="UP001209540">
    <property type="component" value="Unassembled WGS sequence"/>
</dbReference>
<comment type="caution">
    <text evidence="3">The sequence shown here is derived from an EMBL/GenBank/DDBJ whole genome shotgun (WGS) entry which is preliminary data.</text>
</comment>
<dbReference type="Gene3D" id="1.20.80.10">
    <property type="match status" value="1"/>
</dbReference>
<reference evidence="3" key="1">
    <citation type="journal article" date="2022" name="IScience">
        <title>Evolution of zygomycete secretomes and the origins of terrestrial fungal ecologies.</title>
        <authorList>
            <person name="Chang Y."/>
            <person name="Wang Y."/>
            <person name="Mondo S."/>
            <person name="Ahrendt S."/>
            <person name="Andreopoulos W."/>
            <person name="Barry K."/>
            <person name="Beard J."/>
            <person name="Benny G.L."/>
            <person name="Blankenship S."/>
            <person name="Bonito G."/>
            <person name="Cuomo C."/>
            <person name="Desiro A."/>
            <person name="Gervers K.A."/>
            <person name="Hundley H."/>
            <person name="Kuo A."/>
            <person name="LaButti K."/>
            <person name="Lang B.F."/>
            <person name="Lipzen A."/>
            <person name="O'Donnell K."/>
            <person name="Pangilinan J."/>
            <person name="Reynolds N."/>
            <person name="Sandor L."/>
            <person name="Smith M.E."/>
            <person name="Tsang A."/>
            <person name="Grigoriev I.V."/>
            <person name="Stajich J.E."/>
            <person name="Spatafora J.W."/>
        </authorList>
    </citation>
    <scope>NUCLEOTIDE SEQUENCE</scope>
    <source>
        <strain evidence="3">RSA 2281</strain>
    </source>
</reference>
<dbReference type="EMBL" id="JAIXMP010000022">
    <property type="protein sequence ID" value="KAI9255738.1"/>
    <property type="molecule type" value="Genomic_DNA"/>
</dbReference>
<sequence>MTIPLHYSERYVNQRYNKALQIVQYLPASSSFQPTREEKLELYAYYKQVSHGDVNTSRPGLFDMVGRAKWDAWKKLEGMDRLEARYLYTETLLQSATEVFIFCIYFSFYGKWYN</sequence>
<dbReference type="PRINTS" id="PR00689">
    <property type="entry name" value="ACOABINDINGP"/>
</dbReference>
<feature type="domain" description="ACB" evidence="2">
    <location>
        <begin position="12"/>
        <end position="101"/>
    </location>
</feature>
<evidence type="ECO:0000313" key="4">
    <source>
        <dbReference type="Proteomes" id="UP001209540"/>
    </source>
</evidence>
<evidence type="ECO:0000256" key="1">
    <source>
        <dbReference type="ARBA" id="ARBA00023121"/>
    </source>
</evidence>
<dbReference type="PROSITE" id="PS00880">
    <property type="entry name" value="ACB_1"/>
    <property type="match status" value="1"/>
</dbReference>
<dbReference type="PANTHER" id="PTHR23310:SF133">
    <property type="entry name" value="COA BINDING PROTEIN, PUTATIVE (AFU_ORTHOLOGUE AFUA_1G12300)-RELATED"/>
    <property type="match status" value="1"/>
</dbReference>
<dbReference type="GO" id="GO:0006631">
    <property type="term" value="P:fatty acid metabolic process"/>
    <property type="evidence" value="ECO:0007669"/>
    <property type="project" value="TreeGrafter"/>
</dbReference>
<name>A0AAD5K8I4_9FUNG</name>
<reference evidence="3" key="2">
    <citation type="submission" date="2023-02" db="EMBL/GenBank/DDBJ databases">
        <authorList>
            <consortium name="DOE Joint Genome Institute"/>
            <person name="Mondo S.J."/>
            <person name="Chang Y."/>
            <person name="Wang Y."/>
            <person name="Ahrendt S."/>
            <person name="Andreopoulos W."/>
            <person name="Barry K."/>
            <person name="Beard J."/>
            <person name="Benny G.L."/>
            <person name="Blankenship S."/>
            <person name="Bonito G."/>
            <person name="Cuomo C."/>
            <person name="Desiro A."/>
            <person name="Gervers K.A."/>
            <person name="Hundley H."/>
            <person name="Kuo A."/>
            <person name="LaButti K."/>
            <person name="Lang B.F."/>
            <person name="Lipzen A."/>
            <person name="O'Donnell K."/>
            <person name="Pangilinan J."/>
            <person name="Reynolds N."/>
            <person name="Sandor L."/>
            <person name="Smith M.W."/>
            <person name="Tsang A."/>
            <person name="Grigoriev I.V."/>
            <person name="Stajich J.E."/>
            <person name="Spatafora J.W."/>
        </authorList>
    </citation>
    <scope>NUCLEOTIDE SEQUENCE</scope>
    <source>
        <strain evidence="3">RSA 2281</strain>
    </source>
</reference>
<gene>
    <name evidence="3" type="ORF">BDA99DRAFT_442279</name>
</gene>
<evidence type="ECO:0000259" key="2">
    <source>
        <dbReference type="PROSITE" id="PS51228"/>
    </source>
</evidence>
<dbReference type="InterPro" id="IPR035984">
    <property type="entry name" value="Acyl-CoA-binding_sf"/>
</dbReference>
<keyword evidence="1" id="KW-0446">Lipid-binding</keyword>
<keyword evidence="4" id="KW-1185">Reference proteome</keyword>
<dbReference type="PROSITE" id="PS51228">
    <property type="entry name" value="ACB_2"/>
    <property type="match status" value="1"/>
</dbReference>
<organism evidence="3 4">
    <name type="scientific">Phascolomyces articulosus</name>
    <dbReference type="NCBI Taxonomy" id="60185"/>
    <lineage>
        <taxon>Eukaryota</taxon>
        <taxon>Fungi</taxon>
        <taxon>Fungi incertae sedis</taxon>
        <taxon>Mucoromycota</taxon>
        <taxon>Mucoromycotina</taxon>
        <taxon>Mucoromycetes</taxon>
        <taxon>Mucorales</taxon>
        <taxon>Lichtheimiaceae</taxon>
        <taxon>Phascolomyces</taxon>
    </lineage>
</organism>
<accession>A0AAD5K8I4</accession>